<comment type="caution">
    <text evidence="1">The sequence shown here is derived from an EMBL/GenBank/DDBJ whole genome shotgun (WGS) entry which is preliminary data.</text>
</comment>
<evidence type="ECO:0000313" key="2">
    <source>
        <dbReference type="Proteomes" id="UP001501509"/>
    </source>
</evidence>
<proteinExistence type="predicted"/>
<organism evidence="1 2">
    <name type="scientific">Actinomadura fulvescens</name>
    <dbReference type="NCBI Taxonomy" id="46160"/>
    <lineage>
        <taxon>Bacteria</taxon>
        <taxon>Bacillati</taxon>
        <taxon>Actinomycetota</taxon>
        <taxon>Actinomycetes</taxon>
        <taxon>Streptosporangiales</taxon>
        <taxon>Thermomonosporaceae</taxon>
        <taxon>Actinomadura</taxon>
    </lineage>
</organism>
<sequence>MEHAPQTRKPFDRMTATERIRHNPEIIGKRCGWPDLDAVLALLGDHPCWLISYYPERQPAYTDHLGRHEPGIPPGNWAAHPTGYRFEDTGKPRWIAPRSPNSPC</sequence>
<name>A0ABN3QKS3_9ACTN</name>
<keyword evidence="2" id="KW-1185">Reference proteome</keyword>
<accession>A0ABN3QKS3</accession>
<reference evidence="1 2" key="1">
    <citation type="journal article" date="2019" name="Int. J. Syst. Evol. Microbiol.">
        <title>The Global Catalogue of Microorganisms (GCM) 10K type strain sequencing project: providing services to taxonomists for standard genome sequencing and annotation.</title>
        <authorList>
            <consortium name="The Broad Institute Genomics Platform"/>
            <consortium name="The Broad Institute Genome Sequencing Center for Infectious Disease"/>
            <person name="Wu L."/>
            <person name="Ma J."/>
        </authorList>
    </citation>
    <scope>NUCLEOTIDE SEQUENCE [LARGE SCALE GENOMIC DNA]</scope>
    <source>
        <strain evidence="1 2">JCM 6833</strain>
    </source>
</reference>
<dbReference type="Proteomes" id="UP001501509">
    <property type="component" value="Unassembled WGS sequence"/>
</dbReference>
<evidence type="ECO:0000313" key="1">
    <source>
        <dbReference type="EMBL" id="GAA2629094.1"/>
    </source>
</evidence>
<dbReference type="EMBL" id="BAAATD010000014">
    <property type="protein sequence ID" value="GAA2629094.1"/>
    <property type="molecule type" value="Genomic_DNA"/>
</dbReference>
<protein>
    <submittedName>
        <fullName evidence="1">Uncharacterized protein</fullName>
    </submittedName>
</protein>
<gene>
    <name evidence="1" type="ORF">GCM10010411_78230</name>
</gene>